<sequence length="169" mass="18450">MPETVTAALSSGLALQFVLATYKPNIRVDEAADVAALEALFHASLYDEFKGGDMHGNLHSYICMQIRIHSQLRRENTKLRDALYTASNTGVNAIVDNCIHNIAYQGRFAFADFSLLNLPAKAKSYGIANTKSSSASLHSTMAYIVLDRECLEISCHRYPMGCNSSVLGG</sequence>
<keyword evidence="2" id="KW-1185">Reference proteome</keyword>
<gene>
    <name evidence="1" type="ORF">M0R45_016507</name>
</gene>
<dbReference type="AlphaFoldDB" id="A0AAW1XV95"/>
<protein>
    <submittedName>
        <fullName evidence="1">Uncharacterized protein</fullName>
    </submittedName>
</protein>
<dbReference type="Proteomes" id="UP001457282">
    <property type="component" value="Unassembled WGS sequence"/>
</dbReference>
<evidence type="ECO:0000313" key="2">
    <source>
        <dbReference type="Proteomes" id="UP001457282"/>
    </source>
</evidence>
<proteinExistence type="predicted"/>
<organism evidence="1 2">
    <name type="scientific">Rubus argutus</name>
    <name type="common">Southern blackberry</name>
    <dbReference type="NCBI Taxonomy" id="59490"/>
    <lineage>
        <taxon>Eukaryota</taxon>
        <taxon>Viridiplantae</taxon>
        <taxon>Streptophyta</taxon>
        <taxon>Embryophyta</taxon>
        <taxon>Tracheophyta</taxon>
        <taxon>Spermatophyta</taxon>
        <taxon>Magnoliopsida</taxon>
        <taxon>eudicotyledons</taxon>
        <taxon>Gunneridae</taxon>
        <taxon>Pentapetalae</taxon>
        <taxon>rosids</taxon>
        <taxon>fabids</taxon>
        <taxon>Rosales</taxon>
        <taxon>Rosaceae</taxon>
        <taxon>Rosoideae</taxon>
        <taxon>Rosoideae incertae sedis</taxon>
        <taxon>Rubus</taxon>
    </lineage>
</organism>
<evidence type="ECO:0000313" key="1">
    <source>
        <dbReference type="EMBL" id="KAK9939823.1"/>
    </source>
</evidence>
<dbReference type="EMBL" id="JBEDUW010000003">
    <property type="protein sequence ID" value="KAK9939823.1"/>
    <property type="molecule type" value="Genomic_DNA"/>
</dbReference>
<comment type="caution">
    <text evidence="1">The sequence shown here is derived from an EMBL/GenBank/DDBJ whole genome shotgun (WGS) entry which is preliminary data.</text>
</comment>
<name>A0AAW1XV95_RUBAR</name>
<reference evidence="1 2" key="1">
    <citation type="journal article" date="2023" name="G3 (Bethesda)">
        <title>A chromosome-length genome assembly and annotation of blackberry (Rubus argutus, cv. 'Hillquist').</title>
        <authorList>
            <person name="Bruna T."/>
            <person name="Aryal R."/>
            <person name="Dudchenko O."/>
            <person name="Sargent D.J."/>
            <person name="Mead D."/>
            <person name="Buti M."/>
            <person name="Cavallini A."/>
            <person name="Hytonen T."/>
            <person name="Andres J."/>
            <person name="Pham M."/>
            <person name="Weisz D."/>
            <person name="Mascagni F."/>
            <person name="Usai G."/>
            <person name="Natali L."/>
            <person name="Bassil N."/>
            <person name="Fernandez G.E."/>
            <person name="Lomsadze A."/>
            <person name="Armour M."/>
            <person name="Olukolu B."/>
            <person name="Poorten T."/>
            <person name="Britton C."/>
            <person name="Davik J."/>
            <person name="Ashrafi H."/>
            <person name="Aiden E.L."/>
            <person name="Borodovsky M."/>
            <person name="Worthington M."/>
        </authorList>
    </citation>
    <scope>NUCLEOTIDE SEQUENCE [LARGE SCALE GENOMIC DNA]</scope>
    <source>
        <strain evidence="1">PI 553951</strain>
    </source>
</reference>
<accession>A0AAW1XV95</accession>